<accession>A0A422M6W4</accession>
<evidence type="ECO:0000313" key="3">
    <source>
        <dbReference type="Proteomes" id="UP000284716"/>
    </source>
</evidence>
<dbReference type="EMBL" id="LKFS01000030">
    <property type="protein sequence ID" value="RND83463.1"/>
    <property type="molecule type" value="Genomic_DNA"/>
</dbReference>
<evidence type="ECO:0000313" key="1">
    <source>
        <dbReference type="EMBL" id="RND83463.1"/>
    </source>
</evidence>
<sequence>MAKAPAITLVATYTPVSNRAGSRSEYFILTFYLIIV</sequence>
<dbReference type="Proteomes" id="UP000284716">
    <property type="component" value="Unassembled WGS sequence"/>
</dbReference>
<name>A0A422M6W4_LACPA</name>
<evidence type="ECO:0000313" key="4">
    <source>
        <dbReference type="Proteomes" id="UP000285532"/>
    </source>
</evidence>
<evidence type="ECO:0000313" key="2">
    <source>
        <dbReference type="EMBL" id="RND86770.1"/>
    </source>
</evidence>
<organism evidence="1 3">
    <name type="scientific">Lacticaseibacillus paracasei</name>
    <name type="common">Lactobacillus paracasei</name>
    <dbReference type="NCBI Taxonomy" id="1597"/>
    <lineage>
        <taxon>Bacteria</taxon>
        <taxon>Bacillati</taxon>
        <taxon>Bacillota</taxon>
        <taxon>Bacilli</taxon>
        <taxon>Lactobacillales</taxon>
        <taxon>Lactobacillaceae</taxon>
        <taxon>Lacticaseibacillus</taxon>
    </lineage>
</organism>
<proteinExistence type="predicted"/>
<protein>
    <submittedName>
        <fullName evidence="1">Uncharacterized protein</fullName>
    </submittedName>
</protein>
<dbReference type="EMBL" id="LKFU01000053">
    <property type="protein sequence ID" value="RND86770.1"/>
    <property type="molecule type" value="Genomic_DNA"/>
</dbReference>
<comment type="caution">
    <text evidence="1">The sequence shown here is derived from an EMBL/GenBank/DDBJ whole genome shotgun (WGS) entry which is preliminary data.</text>
</comment>
<dbReference type="Proteomes" id="UP000285532">
    <property type="component" value="Unassembled WGS sequence"/>
</dbReference>
<reference evidence="3 4" key="1">
    <citation type="journal article" date="2018" name="Front. Microbiol.">
        <title>Conversion of Methionine to Cysteine in Lactobacillus paracasei Depends on the Highly Mobile cysK-ctl-cysE Gene Cluster.</title>
        <authorList>
            <person name="Wuthrich D."/>
            <person name="Irmler S."/>
            <person name="Berthoud H."/>
            <person name="Guggenbuhl B."/>
            <person name="Eugster E."/>
            <person name="Bruggmann R."/>
        </authorList>
    </citation>
    <scope>NUCLEOTIDE SEQUENCE [LARGE SCALE GENOMIC DNA]</scope>
    <source>
        <strain evidence="1 3">FAM18157</strain>
        <strain evidence="2 4">FAM18172</strain>
    </source>
</reference>
<dbReference type="AlphaFoldDB" id="A0A422M6W4"/>
<gene>
    <name evidence="1" type="ORF">FAM18157_00675</name>
    <name evidence="2" type="ORF">FAM18172_01282</name>
</gene>
<dbReference type="AntiFam" id="ANF00266">
    <property type="entry name" value="DNA repeat translations related to WP_020751851.1"/>
</dbReference>
<dbReference type="NCBIfam" id="NF040509">
    <property type="entry name" value="Lacto_palin_RPT"/>
    <property type="match status" value="1"/>
</dbReference>